<evidence type="ECO:0000256" key="4">
    <source>
        <dbReference type="ARBA" id="ARBA00022833"/>
    </source>
</evidence>
<evidence type="ECO:0000259" key="9">
    <source>
        <dbReference type="Pfam" id="PF08240"/>
    </source>
</evidence>
<evidence type="ECO:0000313" key="11">
    <source>
        <dbReference type="Proteomes" id="UP001344658"/>
    </source>
</evidence>
<keyword evidence="4 7" id="KW-0862">Zinc</keyword>
<dbReference type="SUPFAM" id="SSF50129">
    <property type="entry name" value="GroES-like"/>
    <property type="match status" value="1"/>
</dbReference>
<proteinExistence type="inferred from homology"/>
<evidence type="ECO:0000256" key="7">
    <source>
        <dbReference type="RuleBase" id="RU361277"/>
    </source>
</evidence>
<dbReference type="InterPro" id="IPR002328">
    <property type="entry name" value="ADH_Zn_CS"/>
</dbReference>
<sequence>MKALVYNGPHDVSVENVPDARIEQPGDALIRITTTNICGSDLHMYEGRTAVEQGKILGHENMGIVEEVGPGVTRIKAGDRVSVPFNIACGSCRNCMGGWTAFCTRVNPTEGVDGAAYGYANMGPYDGGQAELLRVPYADFNLLHLPAGEEHENDFTMLSDIFPTGWHGTELAGMRAGDTVAVFGAGPVGLLAAHSAMIRGASQVFVVDKAPDRLALAESVGATPVDFSAADPVEQILDATHGRGVDCGVEAVGYQAHDPSGQEHPELVLDNLVKAVRTTGGIGVVGVYVPEDPQAADEGAKHGRVGFDYGTFFTKGQHMGTGQCPVLRYNRGLRDLITAGRAKPSFLVSHELGLDEAPDAYRHFDKRDDGWTKVLLHPGRAA</sequence>
<dbReference type="RefSeq" id="WP_330795955.1">
    <property type="nucleotide sequence ID" value="NZ_JAZEWV010000011.1"/>
</dbReference>
<keyword evidence="6" id="KW-0520">NAD</keyword>
<dbReference type="InterPro" id="IPR013154">
    <property type="entry name" value="ADH-like_N"/>
</dbReference>
<dbReference type="Gene3D" id="3.90.180.10">
    <property type="entry name" value="Medium-chain alcohol dehydrogenases, catalytic domain"/>
    <property type="match status" value="1"/>
</dbReference>
<dbReference type="InterPro" id="IPR036291">
    <property type="entry name" value="NAD(P)-bd_dom_sf"/>
</dbReference>
<keyword evidence="11" id="KW-1185">Reference proteome</keyword>
<dbReference type="SUPFAM" id="SSF51735">
    <property type="entry name" value="NAD(P)-binding Rossmann-fold domains"/>
    <property type="match status" value="1"/>
</dbReference>
<reference evidence="10 11" key="1">
    <citation type="submission" date="2023-12" db="EMBL/GenBank/DDBJ databases">
        <title>Streptomyces sp. V4-01.</title>
        <authorList>
            <person name="Somphong A."/>
            <person name="Phongsopitanun W."/>
        </authorList>
    </citation>
    <scope>NUCLEOTIDE SEQUENCE [LARGE SCALE GENOMIC DNA]</scope>
    <source>
        <strain evidence="10 11">V4-01</strain>
    </source>
</reference>
<dbReference type="InterPro" id="IPR013149">
    <property type="entry name" value="ADH-like_C"/>
</dbReference>
<accession>A0ABU7PCE7</accession>
<keyword evidence="3 7" id="KW-0479">Metal-binding</keyword>
<comment type="similarity">
    <text evidence="2 7">Belongs to the zinc-containing alcohol dehydrogenase family.</text>
</comment>
<dbReference type="EMBL" id="JAZEWV010000011">
    <property type="protein sequence ID" value="MEE4543485.1"/>
    <property type="molecule type" value="Genomic_DNA"/>
</dbReference>
<evidence type="ECO:0000256" key="2">
    <source>
        <dbReference type="ARBA" id="ARBA00008072"/>
    </source>
</evidence>
<evidence type="ECO:0000256" key="1">
    <source>
        <dbReference type="ARBA" id="ARBA00001947"/>
    </source>
</evidence>
<evidence type="ECO:0000256" key="6">
    <source>
        <dbReference type="ARBA" id="ARBA00023027"/>
    </source>
</evidence>
<dbReference type="PANTHER" id="PTHR42813">
    <property type="entry name" value="ZINC-TYPE ALCOHOL DEHYDROGENASE-LIKE"/>
    <property type="match status" value="1"/>
</dbReference>
<keyword evidence="5" id="KW-0560">Oxidoreductase</keyword>
<dbReference type="CDD" id="cd08282">
    <property type="entry name" value="PFDH_like"/>
    <property type="match status" value="1"/>
</dbReference>
<dbReference type="Pfam" id="PF08240">
    <property type="entry name" value="ADH_N"/>
    <property type="match status" value="1"/>
</dbReference>
<feature type="domain" description="Alcohol dehydrogenase-like C-terminal" evidence="8">
    <location>
        <begin position="187"/>
        <end position="287"/>
    </location>
</feature>
<comment type="caution">
    <text evidence="10">The sequence shown here is derived from an EMBL/GenBank/DDBJ whole genome shotgun (WGS) entry which is preliminary data.</text>
</comment>
<evidence type="ECO:0000256" key="3">
    <source>
        <dbReference type="ARBA" id="ARBA00022723"/>
    </source>
</evidence>
<evidence type="ECO:0000256" key="5">
    <source>
        <dbReference type="ARBA" id="ARBA00023002"/>
    </source>
</evidence>
<feature type="domain" description="Alcohol dehydrogenase-like N-terminal" evidence="9">
    <location>
        <begin position="24"/>
        <end position="139"/>
    </location>
</feature>
<dbReference type="PROSITE" id="PS00059">
    <property type="entry name" value="ADH_ZINC"/>
    <property type="match status" value="1"/>
</dbReference>
<dbReference type="InterPro" id="IPR011032">
    <property type="entry name" value="GroES-like_sf"/>
</dbReference>
<organism evidence="10 11">
    <name type="scientific">Actinacidiphila polyblastidii</name>
    <dbReference type="NCBI Taxonomy" id="3110430"/>
    <lineage>
        <taxon>Bacteria</taxon>
        <taxon>Bacillati</taxon>
        <taxon>Actinomycetota</taxon>
        <taxon>Actinomycetes</taxon>
        <taxon>Kitasatosporales</taxon>
        <taxon>Streptomycetaceae</taxon>
        <taxon>Actinacidiphila</taxon>
    </lineage>
</organism>
<evidence type="ECO:0000313" key="10">
    <source>
        <dbReference type="EMBL" id="MEE4543485.1"/>
    </source>
</evidence>
<dbReference type="PANTHER" id="PTHR42813:SF3">
    <property type="entry name" value="GLUTATHIONE-INDEPENDENT FORMALDEHYDE DEHYDROGENASE"/>
    <property type="match status" value="1"/>
</dbReference>
<gene>
    <name evidence="10" type="ORF">V2S66_16080</name>
</gene>
<dbReference type="Proteomes" id="UP001344658">
    <property type="component" value="Unassembled WGS sequence"/>
</dbReference>
<dbReference type="Gene3D" id="3.40.50.720">
    <property type="entry name" value="NAD(P)-binding Rossmann-like Domain"/>
    <property type="match status" value="1"/>
</dbReference>
<name>A0ABU7PCE7_9ACTN</name>
<comment type="cofactor">
    <cofactor evidence="1 7">
        <name>Zn(2+)</name>
        <dbReference type="ChEBI" id="CHEBI:29105"/>
    </cofactor>
</comment>
<dbReference type="Pfam" id="PF00107">
    <property type="entry name" value="ADH_zinc_N"/>
    <property type="match status" value="1"/>
</dbReference>
<evidence type="ECO:0000259" key="8">
    <source>
        <dbReference type="Pfam" id="PF00107"/>
    </source>
</evidence>
<protein>
    <submittedName>
        <fullName evidence="10">Glutathione-independent formaldehyde dehydrogenase</fullName>
    </submittedName>
</protein>